<dbReference type="NCBIfam" id="TIGR03554">
    <property type="entry name" value="F420_G6P_DH"/>
    <property type="match status" value="1"/>
</dbReference>
<dbReference type="InterPro" id="IPR050564">
    <property type="entry name" value="F420-G6PD/mer"/>
</dbReference>
<organism evidence="5 6">
    <name type="scientific">Gordonia phosphorivorans</name>
    <dbReference type="NCBI Taxonomy" id="1056982"/>
    <lineage>
        <taxon>Bacteria</taxon>
        <taxon>Bacillati</taxon>
        <taxon>Actinomycetota</taxon>
        <taxon>Actinomycetes</taxon>
        <taxon>Mycobacteriales</taxon>
        <taxon>Gordoniaceae</taxon>
        <taxon>Gordonia</taxon>
    </lineage>
</organism>
<dbReference type="CDD" id="cd01097">
    <property type="entry name" value="Tetrahydromethanopterin_reductase"/>
    <property type="match status" value="1"/>
</dbReference>
<feature type="active site" description="Proton donor" evidence="3">
    <location>
        <position position="41"/>
    </location>
</feature>
<dbReference type="InterPro" id="IPR019944">
    <property type="entry name" value="F420-dep_G6P_DH"/>
</dbReference>
<proteinExistence type="inferred from homology"/>
<protein>
    <recommendedName>
        <fullName evidence="3">F420-dependent glucose-6-phosphate dehydrogenase</fullName>
        <shortName evidence="3">FGD</shortName>
        <shortName evidence="3">G6PD</shortName>
        <ecNumber evidence="3">1.1.98.2</ecNumber>
    </recommendedName>
</protein>
<keyword evidence="2 3" id="KW-0119">Carbohydrate metabolism</keyword>
<evidence type="ECO:0000256" key="3">
    <source>
        <dbReference type="HAMAP-Rule" id="MF_02123"/>
    </source>
</evidence>
<comment type="caution">
    <text evidence="5">The sequence shown here is derived from an EMBL/GenBank/DDBJ whole genome shotgun (WGS) entry which is preliminary data.</text>
</comment>
<dbReference type="HAMAP" id="MF_02123">
    <property type="entry name" value="F420_G6P_DH"/>
    <property type="match status" value="1"/>
</dbReference>
<evidence type="ECO:0000313" key="5">
    <source>
        <dbReference type="EMBL" id="MFC0314385.1"/>
    </source>
</evidence>
<dbReference type="Gene3D" id="3.20.20.30">
    <property type="entry name" value="Luciferase-like domain"/>
    <property type="match status" value="1"/>
</dbReference>
<comment type="similarity">
    <text evidence="3">Belongs to the F420-dependent glucose-6-phosphate dehydrogenase family.</text>
</comment>
<dbReference type="GO" id="GO:0052749">
    <property type="term" value="F:glucose-6-phosphate dehydrogenase (coenzyme F420) activity"/>
    <property type="evidence" value="ECO:0007669"/>
    <property type="project" value="UniProtKB-EC"/>
</dbReference>
<dbReference type="PANTHER" id="PTHR43244">
    <property type="match status" value="1"/>
</dbReference>
<evidence type="ECO:0000259" key="4">
    <source>
        <dbReference type="Pfam" id="PF00296"/>
    </source>
</evidence>
<feature type="binding site" evidence="3">
    <location>
        <position position="260"/>
    </location>
    <ligand>
        <name>substrate</name>
    </ligand>
</feature>
<sequence>MAAELKLGLKASAEQFGPRELVEIAVAAEEFGLDSVTVSDHFQPWRHNGGHAPFSLAWLAAVGERTERLQMGTSVLTPTFRYNPAVIAQAFATFGCLYPGRVMLGVGTGEALNEYATGFTGDWPEFKERFARLREAVRLMRELWTGDEVNFEGDYYSTQGAYMYDVPAEPIPVYIAAGGPVVARYAGRAGDGFICTSGKGMDLYTEKLIPAVREGAAKADREFAAIDRMIEIKISYDPDPAVALENTRFWAPLSLTPEQKHSVNSSVEMERLADELPIEQVAKRWIVASTPEQAIAQIKPYLDAGLNHLVFHNPGADQRRFLEAFTAEVVPELRALDVVTA</sequence>
<dbReference type="RefSeq" id="WP_382362110.1">
    <property type="nucleotide sequence ID" value="NZ_JBHLWV010000015.1"/>
</dbReference>
<evidence type="ECO:0000256" key="2">
    <source>
        <dbReference type="ARBA" id="ARBA00023277"/>
    </source>
</evidence>
<dbReference type="InterPro" id="IPR011251">
    <property type="entry name" value="Luciferase-like_dom"/>
</dbReference>
<dbReference type="SUPFAM" id="SSF51679">
    <property type="entry name" value="Bacterial luciferase-like"/>
    <property type="match status" value="1"/>
</dbReference>
<dbReference type="PANTHER" id="PTHR43244:SF1">
    <property type="entry name" value="5,10-METHYLENETETRAHYDROMETHANOPTERIN REDUCTASE"/>
    <property type="match status" value="1"/>
</dbReference>
<dbReference type="Pfam" id="PF00296">
    <property type="entry name" value="Bac_luciferase"/>
    <property type="match status" value="1"/>
</dbReference>
<feature type="binding site" evidence="3">
    <location>
        <position position="199"/>
    </location>
    <ligand>
        <name>substrate</name>
    </ligand>
</feature>
<feature type="binding site" evidence="3">
    <location>
        <begin position="108"/>
        <end position="109"/>
    </location>
    <ligand>
        <name>coenzyme F420-(gamma-Glu)n</name>
        <dbReference type="ChEBI" id="CHEBI:133980"/>
    </ligand>
</feature>
<keyword evidence="1 3" id="KW-0560">Oxidoreductase</keyword>
<dbReference type="EC" id="1.1.98.2" evidence="3"/>
<comment type="function">
    <text evidence="3">Catalyzes the coenzyme F420-dependent oxidation of glucose 6-phosphate (G6P) to 6-phosphogluconolactone.</text>
</comment>
<keyword evidence="6" id="KW-1185">Reference proteome</keyword>
<dbReference type="InterPro" id="IPR036661">
    <property type="entry name" value="Luciferase-like_sf"/>
</dbReference>
<feature type="binding site" evidence="3">
    <location>
        <position position="113"/>
    </location>
    <ligand>
        <name>coenzyme F420-(gamma-Glu)n</name>
        <dbReference type="ChEBI" id="CHEBI:133980"/>
    </ligand>
</feature>
<feature type="active site" description="Proton acceptor" evidence="3">
    <location>
        <position position="110"/>
    </location>
</feature>
<evidence type="ECO:0000256" key="1">
    <source>
        <dbReference type="ARBA" id="ARBA00023002"/>
    </source>
</evidence>
<feature type="binding site" evidence="3">
    <location>
        <position position="196"/>
    </location>
    <ligand>
        <name>substrate</name>
    </ligand>
</feature>
<evidence type="ECO:0000313" key="6">
    <source>
        <dbReference type="Proteomes" id="UP001589783"/>
    </source>
</evidence>
<dbReference type="NCBIfam" id="TIGR03557">
    <property type="entry name" value="F420_G6P_family"/>
    <property type="match status" value="1"/>
</dbReference>
<accession>A0ABV6H6E4</accession>
<dbReference type="Proteomes" id="UP001589783">
    <property type="component" value="Unassembled WGS sequence"/>
</dbReference>
<feature type="binding site" evidence="3">
    <location>
        <begin position="178"/>
        <end position="179"/>
    </location>
    <ligand>
        <name>coenzyme F420-(gamma-Glu)n</name>
        <dbReference type="ChEBI" id="CHEBI:133980"/>
    </ligand>
</feature>
<gene>
    <name evidence="3 5" type="primary">fgd</name>
    <name evidence="5" type="ORF">ACFFJD_05890</name>
</gene>
<feature type="binding site" evidence="3">
    <location>
        <begin position="181"/>
        <end position="182"/>
    </location>
    <ligand>
        <name>coenzyme F420-(gamma-Glu)n</name>
        <dbReference type="ChEBI" id="CHEBI:133980"/>
    </ligand>
</feature>
<dbReference type="InterPro" id="IPR019945">
    <property type="entry name" value="F420_G6P_DH-rel"/>
</dbReference>
<name>A0ABV6H6E4_9ACTN</name>
<feature type="binding site" evidence="3">
    <location>
        <position position="40"/>
    </location>
    <ligand>
        <name>coenzyme F420-(gamma-Glu)n</name>
        <dbReference type="ChEBI" id="CHEBI:133980"/>
    </ligand>
</feature>
<comment type="catalytic activity">
    <reaction evidence="3">
        <text>oxidized coenzyme F420-(gamma-L-Glu)(n) + D-glucose 6-phosphate + H(+) = 6-phospho-D-glucono-1,5-lactone + reduced coenzyme F420-(gamma-L-Glu)(n)</text>
        <dbReference type="Rhea" id="RHEA:27294"/>
        <dbReference type="Rhea" id="RHEA-COMP:12939"/>
        <dbReference type="Rhea" id="RHEA-COMP:14378"/>
        <dbReference type="ChEBI" id="CHEBI:15378"/>
        <dbReference type="ChEBI" id="CHEBI:57955"/>
        <dbReference type="ChEBI" id="CHEBI:61548"/>
        <dbReference type="ChEBI" id="CHEBI:133980"/>
        <dbReference type="ChEBI" id="CHEBI:139511"/>
        <dbReference type="EC" id="1.1.98.2"/>
    </reaction>
</comment>
<reference evidence="5 6" key="1">
    <citation type="submission" date="2024-09" db="EMBL/GenBank/DDBJ databases">
        <authorList>
            <person name="Sun Q."/>
            <person name="Mori K."/>
        </authorList>
    </citation>
    <scope>NUCLEOTIDE SEQUENCE [LARGE SCALE GENOMIC DNA]</scope>
    <source>
        <strain evidence="5 6">CCM 7957</strain>
    </source>
</reference>
<feature type="binding site" evidence="3">
    <location>
        <position position="77"/>
    </location>
    <ligand>
        <name>coenzyme F420-(gamma-Glu)n</name>
        <dbReference type="ChEBI" id="CHEBI:133980"/>
    </ligand>
</feature>
<feature type="domain" description="Luciferase-like" evidence="4">
    <location>
        <begin position="11"/>
        <end position="307"/>
    </location>
</feature>
<feature type="binding site" evidence="3">
    <location>
        <position position="284"/>
    </location>
    <ligand>
        <name>substrate</name>
    </ligand>
</feature>
<comment type="subunit">
    <text evidence="3">Homodimer.</text>
</comment>
<dbReference type="EMBL" id="JBHLWV010000015">
    <property type="protein sequence ID" value="MFC0314385.1"/>
    <property type="molecule type" value="Genomic_DNA"/>
</dbReference>